<reference evidence="1" key="1">
    <citation type="submission" date="2020-11" db="EMBL/GenBank/DDBJ databases">
        <authorList>
            <consortium name="DOE Joint Genome Institute"/>
            <person name="Ahrendt S."/>
            <person name="Riley R."/>
            <person name="Andreopoulos W."/>
            <person name="Labutti K."/>
            <person name="Pangilinan J."/>
            <person name="Ruiz-Duenas F.J."/>
            <person name="Barrasa J.M."/>
            <person name="Sanchez-Garcia M."/>
            <person name="Camarero S."/>
            <person name="Miyauchi S."/>
            <person name="Serrano A."/>
            <person name="Linde D."/>
            <person name="Babiker R."/>
            <person name="Drula E."/>
            <person name="Ayuso-Fernandez I."/>
            <person name="Pacheco R."/>
            <person name="Padilla G."/>
            <person name="Ferreira P."/>
            <person name="Barriuso J."/>
            <person name="Kellner H."/>
            <person name="Castanera R."/>
            <person name="Alfaro M."/>
            <person name="Ramirez L."/>
            <person name="Pisabarro A.G."/>
            <person name="Kuo A."/>
            <person name="Tritt A."/>
            <person name="Lipzen A."/>
            <person name="He G."/>
            <person name="Yan M."/>
            <person name="Ng V."/>
            <person name="Cullen D."/>
            <person name="Martin F."/>
            <person name="Rosso M.-N."/>
            <person name="Henrissat B."/>
            <person name="Hibbett D."/>
            <person name="Martinez A.T."/>
            <person name="Grigoriev I.V."/>
        </authorList>
    </citation>
    <scope>NUCLEOTIDE SEQUENCE</scope>
    <source>
        <strain evidence="1">CBS 506.95</strain>
    </source>
</reference>
<organism evidence="1 2">
    <name type="scientific">Crepidotus variabilis</name>
    <dbReference type="NCBI Taxonomy" id="179855"/>
    <lineage>
        <taxon>Eukaryota</taxon>
        <taxon>Fungi</taxon>
        <taxon>Dikarya</taxon>
        <taxon>Basidiomycota</taxon>
        <taxon>Agaricomycotina</taxon>
        <taxon>Agaricomycetes</taxon>
        <taxon>Agaricomycetidae</taxon>
        <taxon>Agaricales</taxon>
        <taxon>Agaricineae</taxon>
        <taxon>Crepidotaceae</taxon>
        <taxon>Crepidotus</taxon>
    </lineage>
</organism>
<dbReference type="AlphaFoldDB" id="A0A9P6EHY4"/>
<accession>A0A9P6EHY4</accession>
<proteinExistence type="predicted"/>
<comment type="caution">
    <text evidence="1">The sequence shown here is derived from an EMBL/GenBank/DDBJ whole genome shotgun (WGS) entry which is preliminary data.</text>
</comment>
<dbReference type="OrthoDB" id="3248197at2759"/>
<evidence type="ECO:0008006" key="3">
    <source>
        <dbReference type="Google" id="ProtNLM"/>
    </source>
</evidence>
<evidence type="ECO:0000313" key="1">
    <source>
        <dbReference type="EMBL" id="KAF9528999.1"/>
    </source>
</evidence>
<sequence length="157" mass="17929">MEDSSFATHFGTNYAPSDSELFKLRGILKVPLVEIDNIEDEIQRSLVHLKKLKDAKVSREVAIREYRALVSPLRRVPDDILGAIFLACLHSSRNPIMANNEAPMLLTQVSHRWRQVAHPLHGSGQQFISLFHLRLKLPLPQITLRIMSVARKLPMFD</sequence>
<name>A0A9P6EHY4_9AGAR</name>
<keyword evidence="2" id="KW-1185">Reference proteome</keyword>
<protein>
    <recommendedName>
        <fullName evidence="3">F-box domain-containing protein</fullName>
    </recommendedName>
</protein>
<dbReference type="Proteomes" id="UP000807306">
    <property type="component" value="Unassembled WGS sequence"/>
</dbReference>
<gene>
    <name evidence="1" type="ORF">CPB83DRAFT_853595</name>
</gene>
<dbReference type="EMBL" id="MU157849">
    <property type="protein sequence ID" value="KAF9528999.1"/>
    <property type="molecule type" value="Genomic_DNA"/>
</dbReference>
<evidence type="ECO:0000313" key="2">
    <source>
        <dbReference type="Proteomes" id="UP000807306"/>
    </source>
</evidence>